<sequence length="197" mass="21841">MGLIRSCFTFLMGTTCGIYMAQNYDVPDMRKLVLMGLAIGRQYEEIYRKPKKKRLCMRMEGFMQIGCYGLRNGEWDCQRGMASLGCIVGLWEDGEGEKMFQQGALALLWWIGQHNTLLKCSGLQAKNPGQHPRKSGLQVLVLGALNSRSNGCRIPGQPSTRLRKTLDSCCGTFGAPGQQLVIFKGAGQQDALLKIVD</sequence>
<reference evidence="2 3" key="1">
    <citation type="journal article" date="2021" name="Hortic Res">
        <title>Chromosome-scale assembly of the Dendrobium chrysotoxum genome enhances the understanding of orchid evolution.</title>
        <authorList>
            <person name="Zhang Y."/>
            <person name="Zhang G.Q."/>
            <person name="Zhang D."/>
            <person name="Liu X.D."/>
            <person name="Xu X.Y."/>
            <person name="Sun W.H."/>
            <person name="Yu X."/>
            <person name="Zhu X."/>
            <person name="Wang Z.W."/>
            <person name="Zhao X."/>
            <person name="Zhong W.Y."/>
            <person name="Chen H."/>
            <person name="Yin W.L."/>
            <person name="Huang T."/>
            <person name="Niu S.C."/>
            <person name="Liu Z.J."/>
        </authorList>
    </citation>
    <scope>NUCLEOTIDE SEQUENCE [LARGE SCALE GENOMIC DNA]</scope>
    <source>
        <strain evidence="2">Lindl</strain>
    </source>
</reference>
<evidence type="ECO:0000256" key="1">
    <source>
        <dbReference type="SAM" id="SignalP"/>
    </source>
</evidence>
<comment type="caution">
    <text evidence="2">The sequence shown here is derived from an EMBL/GenBank/DDBJ whole genome shotgun (WGS) entry which is preliminary data.</text>
</comment>
<keyword evidence="3" id="KW-1185">Reference proteome</keyword>
<proteinExistence type="predicted"/>
<dbReference type="PANTHER" id="PTHR33528">
    <property type="entry name" value="OS07G0239500 PROTEIN"/>
    <property type="match status" value="1"/>
</dbReference>
<dbReference type="AlphaFoldDB" id="A0AAV7G301"/>
<dbReference type="InterPro" id="IPR027854">
    <property type="entry name" value="STMP1"/>
</dbReference>
<feature type="chain" id="PRO_5043753617" evidence="1">
    <location>
        <begin position="18"/>
        <end position="197"/>
    </location>
</feature>
<evidence type="ECO:0000313" key="3">
    <source>
        <dbReference type="Proteomes" id="UP000775213"/>
    </source>
</evidence>
<name>A0AAV7G301_DENCH</name>
<feature type="signal peptide" evidence="1">
    <location>
        <begin position="1"/>
        <end position="17"/>
    </location>
</feature>
<dbReference type="Pfam" id="PF15054">
    <property type="entry name" value="DUF4535"/>
    <property type="match status" value="1"/>
</dbReference>
<dbReference type="EMBL" id="JAGFBR010000018">
    <property type="protein sequence ID" value="KAH0450766.1"/>
    <property type="molecule type" value="Genomic_DNA"/>
</dbReference>
<dbReference type="PANTHER" id="PTHR33528:SF14">
    <property type="entry name" value="SOLUTE CARRIER FAMILY 35 MEMBER A4"/>
    <property type="match status" value="1"/>
</dbReference>
<evidence type="ECO:0000313" key="2">
    <source>
        <dbReference type="EMBL" id="KAH0450766.1"/>
    </source>
</evidence>
<accession>A0AAV7G301</accession>
<organism evidence="2 3">
    <name type="scientific">Dendrobium chrysotoxum</name>
    <name type="common">Orchid</name>
    <dbReference type="NCBI Taxonomy" id="161865"/>
    <lineage>
        <taxon>Eukaryota</taxon>
        <taxon>Viridiplantae</taxon>
        <taxon>Streptophyta</taxon>
        <taxon>Embryophyta</taxon>
        <taxon>Tracheophyta</taxon>
        <taxon>Spermatophyta</taxon>
        <taxon>Magnoliopsida</taxon>
        <taxon>Liliopsida</taxon>
        <taxon>Asparagales</taxon>
        <taxon>Orchidaceae</taxon>
        <taxon>Epidendroideae</taxon>
        <taxon>Malaxideae</taxon>
        <taxon>Dendrobiinae</taxon>
        <taxon>Dendrobium</taxon>
    </lineage>
</organism>
<dbReference type="Proteomes" id="UP000775213">
    <property type="component" value="Unassembled WGS sequence"/>
</dbReference>
<gene>
    <name evidence="2" type="ORF">IEQ34_021458</name>
</gene>
<protein>
    <submittedName>
        <fullName evidence="2">Uncharacterized protein</fullName>
    </submittedName>
</protein>
<keyword evidence="1" id="KW-0732">Signal</keyword>